<accession>A0A4Y2EA61</accession>
<dbReference type="AlphaFoldDB" id="A0A4Y2EA61"/>
<reference evidence="1 2" key="1">
    <citation type="journal article" date="2019" name="Sci. Rep.">
        <title>Orb-weaving spider Araneus ventricosus genome elucidates the spidroin gene catalogue.</title>
        <authorList>
            <person name="Kono N."/>
            <person name="Nakamura H."/>
            <person name="Ohtoshi R."/>
            <person name="Moran D.A.P."/>
            <person name="Shinohara A."/>
            <person name="Yoshida Y."/>
            <person name="Fujiwara M."/>
            <person name="Mori M."/>
            <person name="Tomita M."/>
            <person name="Arakawa K."/>
        </authorList>
    </citation>
    <scope>NUCLEOTIDE SEQUENCE [LARGE SCALE GENOMIC DNA]</scope>
</reference>
<dbReference type="EMBL" id="BGPR01000533">
    <property type="protein sequence ID" value="GBM25236.1"/>
    <property type="molecule type" value="Genomic_DNA"/>
</dbReference>
<keyword evidence="2" id="KW-1185">Reference proteome</keyword>
<evidence type="ECO:0000313" key="1">
    <source>
        <dbReference type="EMBL" id="GBM25236.1"/>
    </source>
</evidence>
<name>A0A4Y2EA61_ARAVE</name>
<evidence type="ECO:0000313" key="2">
    <source>
        <dbReference type="Proteomes" id="UP000499080"/>
    </source>
</evidence>
<comment type="caution">
    <text evidence="1">The sequence shown here is derived from an EMBL/GenBank/DDBJ whole genome shotgun (WGS) entry which is preliminary data.</text>
</comment>
<gene>
    <name evidence="1" type="ORF">AVEN_153418_1</name>
</gene>
<sequence length="108" mass="12284">MGDGAYGLNEPLTPLVNQQELVRTWRLMQYAKGFGNCLNWRVTGRCSVNPKKNRTEHSSIQSVRRESIVIVIKSDVLDLSEYPKTIFEIISLDLPMNTVIDKCIEEDG</sequence>
<dbReference type="Proteomes" id="UP000499080">
    <property type="component" value="Unassembled WGS sequence"/>
</dbReference>
<organism evidence="1 2">
    <name type="scientific">Araneus ventricosus</name>
    <name type="common">Orbweaver spider</name>
    <name type="synonym">Epeira ventricosa</name>
    <dbReference type="NCBI Taxonomy" id="182803"/>
    <lineage>
        <taxon>Eukaryota</taxon>
        <taxon>Metazoa</taxon>
        <taxon>Ecdysozoa</taxon>
        <taxon>Arthropoda</taxon>
        <taxon>Chelicerata</taxon>
        <taxon>Arachnida</taxon>
        <taxon>Araneae</taxon>
        <taxon>Araneomorphae</taxon>
        <taxon>Entelegynae</taxon>
        <taxon>Araneoidea</taxon>
        <taxon>Araneidae</taxon>
        <taxon>Araneus</taxon>
    </lineage>
</organism>
<protein>
    <submittedName>
        <fullName evidence="1">Uncharacterized protein</fullName>
    </submittedName>
</protein>
<proteinExistence type="predicted"/>